<keyword evidence="1" id="KW-0812">Transmembrane</keyword>
<gene>
    <name evidence="2" type="ORF">EQG79_05845</name>
</gene>
<organism evidence="2 3">
    <name type="scientific">Spirosoma sordidisoli</name>
    <dbReference type="NCBI Taxonomy" id="2502893"/>
    <lineage>
        <taxon>Bacteria</taxon>
        <taxon>Pseudomonadati</taxon>
        <taxon>Bacteroidota</taxon>
        <taxon>Cytophagia</taxon>
        <taxon>Cytophagales</taxon>
        <taxon>Cytophagaceae</taxon>
        <taxon>Spirosoma</taxon>
    </lineage>
</organism>
<evidence type="ECO:0000313" key="3">
    <source>
        <dbReference type="Proteomes" id="UP000290407"/>
    </source>
</evidence>
<evidence type="ECO:0000256" key="1">
    <source>
        <dbReference type="SAM" id="Phobius"/>
    </source>
</evidence>
<dbReference type="EMBL" id="SBLB01000001">
    <property type="protein sequence ID" value="RYC71654.1"/>
    <property type="molecule type" value="Genomic_DNA"/>
</dbReference>
<feature type="transmembrane region" description="Helical" evidence="1">
    <location>
        <begin position="29"/>
        <end position="46"/>
    </location>
</feature>
<proteinExistence type="predicted"/>
<keyword evidence="1" id="KW-1133">Transmembrane helix</keyword>
<feature type="transmembrane region" description="Helical" evidence="1">
    <location>
        <begin position="7"/>
        <end position="23"/>
    </location>
</feature>
<keyword evidence="3" id="KW-1185">Reference proteome</keyword>
<sequence length="63" mass="7089">MNVQKIPYALLIGVQLGLFIWSSTQKEGILPFLLLVFSLLIGSRLSKNRKTSQEETSCKEALH</sequence>
<name>A0A4Q2UQ63_9BACT</name>
<dbReference type="Proteomes" id="UP000290407">
    <property type="component" value="Unassembled WGS sequence"/>
</dbReference>
<dbReference type="AlphaFoldDB" id="A0A4Q2UQ63"/>
<dbReference type="RefSeq" id="WP_129600551.1">
    <property type="nucleotide sequence ID" value="NZ_SBLB01000001.1"/>
</dbReference>
<protein>
    <submittedName>
        <fullName evidence="2">Uncharacterized protein</fullName>
    </submittedName>
</protein>
<comment type="caution">
    <text evidence="2">The sequence shown here is derived from an EMBL/GenBank/DDBJ whole genome shotgun (WGS) entry which is preliminary data.</text>
</comment>
<reference evidence="2 3" key="1">
    <citation type="submission" date="2019-01" db="EMBL/GenBank/DDBJ databases">
        <title>Spirosoma flava sp. nov., a propanil-degrading bacterium isolated from herbicide-contaminated soil.</title>
        <authorList>
            <person name="Zhang L."/>
            <person name="Jiang J.-D."/>
        </authorList>
    </citation>
    <scope>NUCLEOTIDE SEQUENCE [LARGE SCALE GENOMIC DNA]</scope>
    <source>
        <strain evidence="2 3">TY50</strain>
    </source>
</reference>
<evidence type="ECO:0000313" key="2">
    <source>
        <dbReference type="EMBL" id="RYC71654.1"/>
    </source>
</evidence>
<accession>A0A4Q2UQ63</accession>
<keyword evidence="1" id="KW-0472">Membrane</keyword>